<dbReference type="InterPro" id="IPR050631">
    <property type="entry name" value="PheA/TfdB_FAD_monoxygenase"/>
</dbReference>
<dbReference type="GO" id="GO:0008688">
    <property type="term" value="F:3-(3-hydroxyphenyl)propionate hydroxylase activity"/>
    <property type="evidence" value="ECO:0007669"/>
    <property type="project" value="TreeGrafter"/>
</dbReference>
<dbReference type="EMBL" id="SSSM01000003">
    <property type="protein sequence ID" value="THG32038.1"/>
    <property type="molecule type" value="Genomic_DNA"/>
</dbReference>
<dbReference type="InterPro" id="IPR002938">
    <property type="entry name" value="FAD-bd"/>
</dbReference>
<proteinExistence type="predicted"/>
<protein>
    <submittedName>
        <fullName evidence="3">Bifunctional 3-(3-hydroxy-phenyl)propionate/3-hydroxycinnamic acid hydroxylase</fullName>
    </submittedName>
</protein>
<dbReference type="Pfam" id="PF01494">
    <property type="entry name" value="FAD_binding_3"/>
    <property type="match status" value="1"/>
</dbReference>
<name>A0A4S4FP57_9MICO</name>
<sequence>MAADSDVTVVGAGPVGMTAALLLESLGLDVVLIERSATPSSEPKAISLDDESLRAFQFAGIADRVLSIIVPGTGTQYYGADGAPLFHARGPEPYRLGHPFKNPFAQPDLERLLRDVIATKPRIAFHTGSPVVAIAQDDLSATATVSSATGPREFRTRHIVGADGGRSTVRELSGITMSGRSHAETWLVVDTLGDHHDERFGMHHGDPARPHVIVPGLDGRCRYEFLLHDGEGIPGSEPDFELIRRLVRPYRKLEPEQIERAVNYRFHSLVADSWRSGRIFLAGDAAHMMPPFAGQGLNSGIRDVMNLSWKLAGSIRGELSPEVLDSYESERGPHVRATVKLSQRLGRVVMTTSTRMAQWRDETIRAALDTATGRKYLEEMRYRPTLAFQAGLVAPHPQHGAVGTVISQPRAFDTEARLPRMLDDVIGRGWALIGVDVTPDEWADGNALALLASARRVHVPTSDHLPRVEPGIRVAIDLDGRLEREFRRFSGRFVLLRPDRVIAAVCTPPTIAALVADVAPWFTPAFAFPSTPDARDDVDVVTSTRS</sequence>
<dbReference type="Proteomes" id="UP000309133">
    <property type="component" value="Unassembled WGS sequence"/>
</dbReference>
<evidence type="ECO:0000259" key="2">
    <source>
        <dbReference type="Pfam" id="PF01494"/>
    </source>
</evidence>
<evidence type="ECO:0000313" key="4">
    <source>
        <dbReference type="Proteomes" id="UP000309133"/>
    </source>
</evidence>
<keyword evidence="1" id="KW-0560">Oxidoreductase</keyword>
<keyword evidence="4" id="KW-1185">Reference proteome</keyword>
<reference evidence="3 4" key="1">
    <citation type="submission" date="2019-04" db="EMBL/GenBank/DDBJ databases">
        <authorList>
            <person name="Jiang L."/>
        </authorList>
    </citation>
    <scope>NUCLEOTIDE SEQUENCE [LARGE SCALE GENOMIC DNA]</scope>
    <source>
        <strain evidence="3 4">YIM 131853</strain>
    </source>
</reference>
<dbReference type="PANTHER" id="PTHR43476">
    <property type="entry name" value="3-(3-HYDROXY-PHENYL)PROPIONATE/3-HYDROXYCINNAMIC ACID HYDROXYLASE"/>
    <property type="match status" value="1"/>
</dbReference>
<organism evidence="3 4">
    <name type="scientific">Naasia lichenicola</name>
    <dbReference type="NCBI Taxonomy" id="2565933"/>
    <lineage>
        <taxon>Bacteria</taxon>
        <taxon>Bacillati</taxon>
        <taxon>Actinomycetota</taxon>
        <taxon>Actinomycetes</taxon>
        <taxon>Micrococcales</taxon>
        <taxon>Microbacteriaceae</taxon>
        <taxon>Naasia</taxon>
    </lineage>
</organism>
<dbReference type="InterPro" id="IPR036188">
    <property type="entry name" value="FAD/NAD-bd_sf"/>
</dbReference>
<dbReference type="GO" id="GO:0019622">
    <property type="term" value="P:3-(3-hydroxy)phenylpropionate catabolic process"/>
    <property type="evidence" value="ECO:0007669"/>
    <property type="project" value="TreeGrafter"/>
</dbReference>
<dbReference type="GO" id="GO:0071949">
    <property type="term" value="F:FAD binding"/>
    <property type="evidence" value="ECO:0007669"/>
    <property type="project" value="InterPro"/>
</dbReference>
<dbReference type="OrthoDB" id="4246007at2"/>
<gene>
    <name evidence="3" type="ORF">E6C64_05410</name>
</gene>
<dbReference type="SUPFAM" id="SSF51905">
    <property type="entry name" value="FAD/NAD(P)-binding domain"/>
    <property type="match status" value="1"/>
</dbReference>
<dbReference type="PANTHER" id="PTHR43476:SF3">
    <property type="entry name" value="FAD-BINDING MONOOXYGENASE"/>
    <property type="match status" value="1"/>
</dbReference>
<dbReference type="NCBIfam" id="NF004829">
    <property type="entry name" value="PRK06183.1-3"/>
    <property type="match status" value="1"/>
</dbReference>
<comment type="caution">
    <text evidence="3">The sequence shown here is derived from an EMBL/GenBank/DDBJ whole genome shotgun (WGS) entry which is preliminary data.</text>
</comment>
<dbReference type="Gene3D" id="3.50.50.60">
    <property type="entry name" value="FAD/NAD(P)-binding domain"/>
    <property type="match status" value="1"/>
</dbReference>
<dbReference type="Gene3D" id="3.30.70.2450">
    <property type="match status" value="1"/>
</dbReference>
<dbReference type="PRINTS" id="PR00420">
    <property type="entry name" value="RNGMNOXGNASE"/>
</dbReference>
<accession>A0A4S4FP57</accession>
<feature type="domain" description="FAD-binding" evidence="2">
    <location>
        <begin position="5"/>
        <end position="340"/>
    </location>
</feature>
<evidence type="ECO:0000313" key="3">
    <source>
        <dbReference type="EMBL" id="THG32038.1"/>
    </source>
</evidence>
<evidence type="ECO:0000256" key="1">
    <source>
        <dbReference type="ARBA" id="ARBA00023002"/>
    </source>
</evidence>
<dbReference type="AlphaFoldDB" id="A0A4S4FP57"/>